<proteinExistence type="predicted"/>
<comment type="caution">
    <text evidence="1">The sequence shown here is derived from an EMBL/GenBank/DDBJ whole genome shotgun (WGS) entry which is preliminary data.</text>
</comment>
<protein>
    <submittedName>
        <fullName evidence="1">Uncharacterized protein</fullName>
    </submittedName>
</protein>
<reference evidence="1" key="1">
    <citation type="submission" date="2020-11" db="EMBL/GenBank/DDBJ databases">
        <title>Adaptations for nitrogen fixation in a non-lichenized fungal sporocarp promotes dispersal by wood-feeding termites.</title>
        <authorList>
            <consortium name="DOE Joint Genome Institute"/>
            <person name="Koch R.A."/>
            <person name="Yoon G."/>
            <person name="Arayal U."/>
            <person name="Lail K."/>
            <person name="Amirebrahimi M."/>
            <person name="Labutti K."/>
            <person name="Lipzen A."/>
            <person name="Riley R."/>
            <person name="Barry K."/>
            <person name="Henrissat B."/>
            <person name="Grigoriev I.V."/>
            <person name="Herr J.R."/>
            <person name="Aime M.C."/>
        </authorList>
    </citation>
    <scope>NUCLEOTIDE SEQUENCE</scope>
    <source>
        <strain evidence="1">MCA 3950</strain>
    </source>
</reference>
<dbReference type="Proteomes" id="UP000812287">
    <property type="component" value="Unassembled WGS sequence"/>
</dbReference>
<sequence length="79" mass="8833">MLLKPIFDVESRQPSETVIIAHVSPHSWAIIRSTNTLSYATPFRTVPVKLRGLLAYDFEDYVGPGADTCMANQRVCEAH</sequence>
<evidence type="ECO:0000313" key="2">
    <source>
        <dbReference type="Proteomes" id="UP000812287"/>
    </source>
</evidence>
<feature type="non-terminal residue" evidence="1">
    <location>
        <position position="79"/>
    </location>
</feature>
<dbReference type="RefSeq" id="XP_043033113.1">
    <property type="nucleotide sequence ID" value="XM_043187611.1"/>
</dbReference>
<dbReference type="OrthoDB" id="3176171at2759"/>
<keyword evidence="2" id="KW-1185">Reference proteome</keyword>
<dbReference type="EMBL" id="MU250589">
    <property type="protein sequence ID" value="KAG7439613.1"/>
    <property type="molecule type" value="Genomic_DNA"/>
</dbReference>
<dbReference type="GeneID" id="66109908"/>
<name>A0A9P7VFH5_9AGAR</name>
<organism evidence="1 2">
    <name type="scientific">Guyanagaster necrorhizus</name>
    <dbReference type="NCBI Taxonomy" id="856835"/>
    <lineage>
        <taxon>Eukaryota</taxon>
        <taxon>Fungi</taxon>
        <taxon>Dikarya</taxon>
        <taxon>Basidiomycota</taxon>
        <taxon>Agaricomycotina</taxon>
        <taxon>Agaricomycetes</taxon>
        <taxon>Agaricomycetidae</taxon>
        <taxon>Agaricales</taxon>
        <taxon>Marasmiineae</taxon>
        <taxon>Physalacriaceae</taxon>
        <taxon>Guyanagaster</taxon>
    </lineage>
</organism>
<accession>A0A9P7VFH5</accession>
<gene>
    <name evidence="1" type="ORF">BT62DRAFT_938840</name>
</gene>
<evidence type="ECO:0000313" key="1">
    <source>
        <dbReference type="EMBL" id="KAG7439613.1"/>
    </source>
</evidence>
<dbReference type="AlphaFoldDB" id="A0A9P7VFH5"/>